<dbReference type="PANTHER" id="PTHR33744">
    <property type="entry name" value="CARBOHYDRATE DIACID REGULATOR"/>
    <property type="match status" value="1"/>
</dbReference>
<dbReference type="PANTHER" id="PTHR33744:SF15">
    <property type="entry name" value="CARBOHYDRATE DIACID REGULATOR"/>
    <property type="match status" value="1"/>
</dbReference>
<dbReference type="Gene3D" id="1.10.10.2840">
    <property type="entry name" value="PucR C-terminal helix-turn-helix domain"/>
    <property type="match status" value="1"/>
</dbReference>
<evidence type="ECO:0000259" key="1">
    <source>
        <dbReference type="Pfam" id="PF13556"/>
    </source>
</evidence>
<dbReference type="EMBL" id="LK932505">
    <property type="protein sequence ID" value="CDS85361.1"/>
    <property type="molecule type" value="Genomic_DNA"/>
</dbReference>
<dbReference type="RefSeq" id="WP_009903207.1">
    <property type="nucleotide sequence ID" value="NZ_AP031492.1"/>
</dbReference>
<evidence type="ECO:0000313" key="3">
    <source>
        <dbReference type="EMBL" id="CDS88056.1"/>
    </source>
</evidence>
<reference evidence="5" key="4">
    <citation type="submission" date="2021-06" db="EMBL/GenBank/DDBJ databases">
        <authorList>
            <consortium name="NCBI Pathogen Detection Project"/>
        </authorList>
    </citation>
    <scope>NUCLEOTIDE SEQUENCE</scope>
    <source>
        <strain evidence="5">HN1000</strain>
    </source>
</reference>
<reference evidence="3" key="1">
    <citation type="submission" date="2014-07" db="EMBL/GenBank/DDBJ databases">
        <authorList>
            <person name="Monot Marc"/>
        </authorList>
    </citation>
    <scope>NUCLEOTIDE SEQUENCE</scope>
    <source>
        <strain evidence="4">7032989</strain>
        <strain evidence="3">7032994</strain>
    </source>
</reference>
<dbReference type="Proteomes" id="UP000411588">
    <property type="component" value="Unassembled WGS sequence"/>
</dbReference>
<dbReference type="AlphaFoldDB" id="A0A069AHZ0"/>
<evidence type="ECO:0000313" key="6">
    <source>
        <dbReference type="EMBL" id="SJS27253.1"/>
    </source>
</evidence>
<gene>
    <name evidence="6" type="primary">cdaR</name>
    <name evidence="4" type="ORF">BN1095_440072</name>
    <name evidence="2" type="ORF">BN1096_520247</name>
    <name evidence="3" type="ORF">BN1097_630373</name>
    <name evidence="5" type="ORF">KRM00_002131</name>
    <name evidence="7" type="ORF">SAMEA1402399_00279</name>
    <name evidence="6" type="ORF">SAMEA3375112_01660</name>
</gene>
<dbReference type="EMBL" id="DAEPXK010000020">
    <property type="protein sequence ID" value="HBH1542642.1"/>
    <property type="molecule type" value="Genomic_DNA"/>
</dbReference>
<name>A0A069AHZ0_CLODI</name>
<evidence type="ECO:0000313" key="4">
    <source>
        <dbReference type="EMBL" id="CDT34178.1"/>
    </source>
</evidence>
<dbReference type="Proteomes" id="UP000189137">
    <property type="component" value="Unassembled WGS sequence"/>
</dbReference>
<evidence type="ECO:0000313" key="5">
    <source>
        <dbReference type="EMBL" id="HBH1542642.1"/>
    </source>
</evidence>
<dbReference type="InterPro" id="IPR051448">
    <property type="entry name" value="CdaR-like_regulators"/>
</dbReference>
<sequence length="255" mass="30497">MEELKDFLERQLNKKINIYPYENQKLDASSHLVTFNNAIYVIDFLDKNNLDNLKGNFYLIYQSHIDFEYLKNIFYNLFEDINIIQHNGFFIVNSKYNLDINVTTQNIIETETYQSTYIFYLGELDSKADFDFRLQLCSDLLPHIIKDNAENKFLNLFDLIRYKTLDLINEDNILNKLIDFNKIKSIDEELLYTGIKFINNDLNISKTSTSMFLHRNTLVYRLEKINEILGFDLKNFENAMIFYLSVKSYFLYKKI</sequence>
<accession>A0A069AHZ0</accession>
<evidence type="ECO:0000313" key="9">
    <source>
        <dbReference type="Proteomes" id="UP000411588"/>
    </source>
</evidence>
<feature type="domain" description="PucR C-terminal helix-turn-helix" evidence="1">
    <location>
        <begin position="197"/>
        <end position="247"/>
    </location>
</feature>
<organism evidence="3">
    <name type="scientific">Clostridioides difficile</name>
    <name type="common">Peptoclostridium difficile</name>
    <dbReference type="NCBI Taxonomy" id="1496"/>
    <lineage>
        <taxon>Bacteria</taxon>
        <taxon>Bacillati</taxon>
        <taxon>Bacillota</taxon>
        <taxon>Clostridia</taxon>
        <taxon>Peptostreptococcales</taxon>
        <taxon>Peptostreptococcaceae</taxon>
        <taxon>Clostridioides</taxon>
    </lineage>
</organism>
<reference evidence="5" key="2">
    <citation type="journal article" date="2018" name="Genome Biol.">
        <title>SKESA: strategic k-mer extension for scrupulous assemblies.</title>
        <authorList>
            <person name="Souvorov A."/>
            <person name="Agarwala R."/>
            <person name="Lipman D.J."/>
        </authorList>
    </citation>
    <scope>NUCLEOTIDE SEQUENCE</scope>
    <source>
        <strain evidence="5">HN1000</strain>
    </source>
</reference>
<protein>
    <submittedName>
        <fullName evidence="5">Helix-turn-helix domain-containing protein</fullName>
    </submittedName>
    <submittedName>
        <fullName evidence="6">Sugar diacid regulator</fullName>
    </submittedName>
    <submittedName>
        <fullName evidence="7">Transcriptional regulator CdaR</fullName>
    </submittedName>
</protein>
<dbReference type="Pfam" id="PF13556">
    <property type="entry name" value="HTH_30"/>
    <property type="match status" value="1"/>
</dbReference>
<dbReference type="EMBL" id="CAADAN010000001">
    <property type="protein sequence ID" value="VFD29240.1"/>
    <property type="molecule type" value="Genomic_DNA"/>
</dbReference>
<dbReference type="InterPro" id="IPR042070">
    <property type="entry name" value="PucR_C-HTH_sf"/>
</dbReference>
<evidence type="ECO:0000313" key="8">
    <source>
        <dbReference type="Proteomes" id="UP000189137"/>
    </source>
</evidence>
<proteinExistence type="predicted"/>
<dbReference type="EMBL" id="LK933116">
    <property type="protein sequence ID" value="CDT34178.1"/>
    <property type="molecule type" value="Genomic_DNA"/>
</dbReference>
<evidence type="ECO:0000313" key="7">
    <source>
        <dbReference type="EMBL" id="VFD29240.1"/>
    </source>
</evidence>
<evidence type="ECO:0000313" key="2">
    <source>
        <dbReference type="EMBL" id="CDS85361.1"/>
    </source>
</evidence>
<dbReference type="EMBL" id="LK932402">
    <property type="protein sequence ID" value="CDS88056.1"/>
    <property type="molecule type" value="Genomic_DNA"/>
</dbReference>
<dbReference type="Proteomes" id="UP000878956">
    <property type="component" value="Unassembled WGS sequence"/>
</dbReference>
<dbReference type="PATRIC" id="fig|1496.897.peg.3058"/>
<dbReference type="EMBL" id="FUPS01000005">
    <property type="protein sequence ID" value="SJS27253.1"/>
    <property type="molecule type" value="Genomic_DNA"/>
</dbReference>
<dbReference type="InterPro" id="IPR025736">
    <property type="entry name" value="PucR_C-HTH_dom"/>
</dbReference>
<reference evidence="7 9" key="3">
    <citation type="submission" date="2019-02" db="EMBL/GenBank/DDBJ databases">
        <authorList>
            <consortium name="Pathogen Informatics"/>
        </authorList>
    </citation>
    <scope>NUCLEOTIDE SEQUENCE [LARGE SCALE GENOMIC DNA]</scope>
    <source>
        <strain evidence="7">Clo34</strain>
        <strain evidence="9">clo34</strain>
        <strain evidence="6 8">VRECD0157</strain>
    </source>
</reference>